<organism evidence="1 2">
    <name type="scientific">Reticulomyxa filosa</name>
    <dbReference type="NCBI Taxonomy" id="46433"/>
    <lineage>
        <taxon>Eukaryota</taxon>
        <taxon>Sar</taxon>
        <taxon>Rhizaria</taxon>
        <taxon>Retaria</taxon>
        <taxon>Foraminifera</taxon>
        <taxon>Monothalamids</taxon>
        <taxon>Reticulomyxidae</taxon>
        <taxon>Reticulomyxa</taxon>
    </lineage>
</organism>
<dbReference type="Gene3D" id="2.120.10.80">
    <property type="entry name" value="Kelch-type beta propeller"/>
    <property type="match status" value="2"/>
</dbReference>
<evidence type="ECO:0000313" key="2">
    <source>
        <dbReference type="Proteomes" id="UP000023152"/>
    </source>
</evidence>
<sequence length="385" mass="45607">MSDELFQTLKDFPTPLDESQCVFYNKHELLICGGYEQKACYSYNILKNEYKFICDYPSDLYLVGHCVVKVVDNNNNNNNKDDNEIILLSFGGSKFRKRHTLIMKYVSVWSNISNKLNKLNNFNQWIPFTDHHNHPIIIGRDENHNYHGARAVISGSNNHLLFITYQLKNISIFDLNTFQFIKHCDLPTNEVISYHCFISKLENGQKQEMIKKNKQTYQMILFSRYTGLSIEYNENNNTFQFHQLSVYNDIALLRYYAYVYINDLILFFGGWNGQFDDIIISKSIYKYLIEENKWMTFQSTLPNPLCDCIAILNEEDNFIHIIGGRDDKNITLSTHMKTKVRVLDPSQLSKNEMKFINQYWIRILDLKLGWIDDFYNIIFKYIKMK</sequence>
<gene>
    <name evidence="1" type="ORF">RFI_02121</name>
</gene>
<name>X6PA02_RETFI</name>
<reference evidence="1 2" key="1">
    <citation type="journal article" date="2013" name="Curr. Biol.">
        <title>The Genome of the Foraminiferan Reticulomyxa filosa.</title>
        <authorList>
            <person name="Glockner G."/>
            <person name="Hulsmann N."/>
            <person name="Schleicher M."/>
            <person name="Noegel A.A."/>
            <person name="Eichinger L."/>
            <person name="Gallinger C."/>
            <person name="Pawlowski J."/>
            <person name="Sierra R."/>
            <person name="Euteneuer U."/>
            <person name="Pillet L."/>
            <person name="Moustafa A."/>
            <person name="Platzer M."/>
            <person name="Groth M."/>
            <person name="Szafranski K."/>
            <person name="Schliwa M."/>
        </authorList>
    </citation>
    <scope>NUCLEOTIDE SEQUENCE [LARGE SCALE GENOMIC DNA]</scope>
</reference>
<dbReference type="Proteomes" id="UP000023152">
    <property type="component" value="Unassembled WGS sequence"/>
</dbReference>
<comment type="caution">
    <text evidence="1">The sequence shown here is derived from an EMBL/GenBank/DDBJ whole genome shotgun (WGS) entry which is preliminary data.</text>
</comment>
<dbReference type="SUPFAM" id="SSF50965">
    <property type="entry name" value="Galactose oxidase, central domain"/>
    <property type="match status" value="1"/>
</dbReference>
<protein>
    <recommendedName>
        <fullName evidence="3">Kelch motif family protein</fullName>
    </recommendedName>
</protein>
<proteinExistence type="predicted"/>
<evidence type="ECO:0000313" key="1">
    <source>
        <dbReference type="EMBL" id="ETO34953.1"/>
    </source>
</evidence>
<dbReference type="AlphaFoldDB" id="X6PA02"/>
<dbReference type="InterPro" id="IPR011043">
    <property type="entry name" value="Gal_Oxase/kelch_b-propeller"/>
</dbReference>
<dbReference type="EMBL" id="ASPP01002099">
    <property type="protein sequence ID" value="ETO34953.1"/>
    <property type="molecule type" value="Genomic_DNA"/>
</dbReference>
<evidence type="ECO:0008006" key="3">
    <source>
        <dbReference type="Google" id="ProtNLM"/>
    </source>
</evidence>
<dbReference type="InterPro" id="IPR015915">
    <property type="entry name" value="Kelch-typ_b-propeller"/>
</dbReference>
<accession>X6PA02</accession>
<keyword evidence="2" id="KW-1185">Reference proteome</keyword>